<dbReference type="PANTHER" id="PTHR33710:SF62">
    <property type="entry name" value="DUF4283 DOMAIN PROTEIN"/>
    <property type="match status" value="1"/>
</dbReference>
<reference evidence="1" key="1">
    <citation type="submission" date="2019-08" db="EMBL/GenBank/DDBJ databases">
        <authorList>
            <person name="Liu F."/>
        </authorList>
    </citation>
    <scope>NUCLEOTIDE SEQUENCE [LARGE SCALE GENOMIC DNA]</scope>
    <source>
        <strain evidence="1">PA1801</strain>
        <tissue evidence="1">Leaf</tissue>
    </source>
</reference>
<dbReference type="OrthoDB" id="1751786at2759"/>
<dbReference type="InterPro" id="IPR036691">
    <property type="entry name" value="Endo/exonu/phosph_ase_sf"/>
</dbReference>
<proteinExistence type="predicted"/>
<dbReference type="Gene3D" id="3.60.10.10">
    <property type="entry name" value="Endonuclease/exonuclease/phosphatase"/>
    <property type="match status" value="1"/>
</dbReference>
<organism evidence="1 2">
    <name type="scientific">Gossypium australe</name>
    <dbReference type="NCBI Taxonomy" id="47621"/>
    <lineage>
        <taxon>Eukaryota</taxon>
        <taxon>Viridiplantae</taxon>
        <taxon>Streptophyta</taxon>
        <taxon>Embryophyta</taxon>
        <taxon>Tracheophyta</taxon>
        <taxon>Spermatophyta</taxon>
        <taxon>Magnoliopsida</taxon>
        <taxon>eudicotyledons</taxon>
        <taxon>Gunneridae</taxon>
        <taxon>Pentapetalae</taxon>
        <taxon>rosids</taxon>
        <taxon>malvids</taxon>
        <taxon>Malvales</taxon>
        <taxon>Malvaceae</taxon>
        <taxon>Malvoideae</taxon>
        <taxon>Gossypium</taxon>
    </lineage>
</organism>
<dbReference type="PANTHER" id="PTHR33710">
    <property type="entry name" value="BNAC02G09200D PROTEIN"/>
    <property type="match status" value="1"/>
</dbReference>
<dbReference type="AlphaFoldDB" id="A0A5B6X225"/>
<comment type="caution">
    <text evidence="1">The sequence shown here is derived from an EMBL/GenBank/DDBJ whole genome shotgun (WGS) entry which is preliminary data.</text>
</comment>
<dbReference type="Proteomes" id="UP000325315">
    <property type="component" value="Unassembled WGS sequence"/>
</dbReference>
<keyword evidence="1" id="KW-0695">RNA-directed DNA polymerase</keyword>
<gene>
    <name evidence="1" type="ORF">EPI10_031184</name>
</gene>
<accession>A0A5B6X225</accession>
<name>A0A5B6X225_9ROSI</name>
<dbReference type="SUPFAM" id="SSF56219">
    <property type="entry name" value="DNase I-like"/>
    <property type="match status" value="1"/>
</dbReference>
<dbReference type="GO" id="GO:0003964">
    <property type="term" value="F:RNA-directed DNA polymerase activity"/>
    <property type="evidence" value="ECO:0007669"/>
    <property type="project" value="UniProtKB-KW"/>
</dbReference>
<dbReference type="EMBL" id="SMMG02000001">
    <property type="protein sequence ID" value="KAA3487354.1"/>
    <property type="molecule type" value="Genomic_DNA"/>
</dbReference>
<sequence>MYGFEKNGGLPREETRTEAFRNTLEDCRLINVGYSGNWFTWERGNLRETNIRECLDRGVANMNWMSMFPEASIQHLVHSTSDHCPLLLTTNKEENRSRWEVFKFEAWWIMEETFETELKLIWDTSSGDLLQKLEYLKTRLKKWATRIGLSRNGKRNY</sequence>
<evidence type="ECO:0000313" key="2">
    <source>
        <dbReference type="Proteomes" id="UP000325315"/>
    </source>
</evidence>
<keyword evidence="1" id="KW-0548">Nucleotidyltransferase</keyword>
<evidence type="ECO:0000313" key="1">
    <source>
        <dbReference type="EMBL" id="KAA3487354.1"/>
    </source>
</evidence>
<protein>
    <submittedName>
        <fullName evidence="1">Reverse transcriptase</fullName>
    </submittedName>
</protein>
<keyword evidence="1" id="KW-0808">Transferase</keyword>
<keyword evidence="2" id="KW-1185">Reference proteome</keyword>